<evidence type="ECO:0000313" key="2">
    <source>
        <dbReference type="Proteomes" id="UP000287601"/>
    </source>
</evidence>
<organism evidence="1 2">
    <name type="scientific">Aminipila luticellarii</name>
    <dbReference type="NCBI Taxonomy" id="2507160"/>
    <lineage>
        <taxon>Bacteria</taxon>
        <taxon>Bacillati</taxon>
        <taxon>Bacillota</taxon>
        <taxon>Clostridia</taxon>
        <taxon>Peptostreptococcales</taxon>
        <taxon>Anaerovoracaceae</taxon>
        <taxon>Aminipila</taxon>
    </lineage>
</organism>
<dbReference type="KEGG" id="amij:EQM06_07950"/>
<dbReference type="AlphaFoldDB" id="A0A410PW69"/>
<keyword evidence="2" id="KW-1185">Reference proteome</keyword>
<dbReference type="EMBL" id="CP035281">
    <property type="protein sequence ID" value="QAT43178.1"/>
    <property type="molecule type" value="Genomic_DNA"/>
</dbReference>
<sequence>MKVFIVFLGILLVSVSAIVFQGDLGAYGQEQLLLKEAAEECAAGASLFLQEEAYSRGTVVFDYEQADGYIKSYLAYIKRNSKALSQGRAFYTAVFEDDEMGYSPDNTDKIPAVTVQIHVDTADLFRVPFIEVMSLERRARYELPEGK</sequence>
<reference evidence="1 2" key="1">
    <citation type="submission" date="2019-01" db="EMBL/GenBank/DDBJ databases">
        <title>Draft genomes of a novel of Aminipila strains.</title>
        <authorList>
            <person name="Ma S."/>
        </authorList>
    </citation>
    <scope>NUCLEOTIDE SEQUENCE [LARGE SCALE GENOMIC DNA]</scope>
    <source>
        <strain evidence="2">JN-39</strain>
    </source>
</reference>
<protein>
    <submittedName>
        <fullName evidence="1">Uncharacterized protein</fullName>
    </submittedName>
</protein>
<dbReference type="OrthoDB" id="1739152at2"/>
<evidence type="ECO:0000313" key="1">
    <source>
        <dbReference type="EMBL" id="QAT43178.1"/>
    </source>
</evidence>
<dbReference type="RefSeq" id="WP_128745824.1">
    <property type="nucleotide sequence ID" value="NZ_CP035281.1"/>
</dbReference>
<accession>A0A410PW69</accession>
<gene>
    <name evidence="1" type="ORF">EQM06_07950</name>
</gene>
<proteinExistence type="predicted"/>
<dbReference type="Proteomes" id="UP000287601">
    <property type="component" value="Chromosome"/>
</dbReference>
<name>A0A410PW69_9FIRM</name>